<evidence type="ECO:0000256" key="3">
    <source>
        <dbReference type="ARBA" id="ARBA00022801"/>
    </source>
</evidence>
<keyword evidence="4" id="KW-0106">Calcium</keyword>
<sequence length="243" mass="27777">MASIAHAKTKLNILFIYTDDHSHRTVSCYPEAYPWVKTPNIDALAANGVRFASAYVGTWCMPSRATLLTGHHQHGVESMRMVGKYPGSEYDPEKCPFWPKVFRKNGYQTAQIGKWHTGTDTGAGRDWDYQKVWNRPRYPQNAGNYYKDQLIETNGGKPVMTTGYSTDNYTRWALDYLKGEKRSPDKPWYLWLCYGAVHGPFTPAKRHLEAYSDAKVPVPADIYPPRPGKPAFMQEIAQWYKGD</sequence>
<protein>
    <recommendedName>
        <fullName evidence="5">Sulfatase N-terminal domain-containing protein</fullName>
    </recommendedName>
</protein>
<reference evidence="6" key="1">
    <citation type="submission" date="2018-05" db="EMBL/GenBank/DDBJ databases">
        <authorList>
            <person name="Lanie J.A."/>
            <person name="Ng W.-L."/>
            <person name="Kazmierczak K.M."/>
            <person name="Andrzejewski T.M."/>
            <person name="Davidsen T.M."/>
            <person name="Wayne K.J."/>
            <person name="Tettelin H."/>
            <person name="Glass J.I."/>
            <person name="Rusch D."/>
            <person name="Podicherti R."/>
            <person name="Tsui H.-C.T."/>
            <person name="Winkler M.E."/>
        </authorList>
    </citation>
    <scope>NUCLEOTIDE SEQUENCE</scope>
</reference>
<evidence type="ECO:0000313" key="6">
    <source>
        <dbReference type="EMBL" id="SVD48283.1"/>
    </source>
</evidence>
<dbReference type="InterPro" id="IPR000917">
    <property type="entry name" value="Sulfatase_N"/>
</dbReference>
<name>A0A382VP64_9ZZZZ</name>
<evidence type="ECO:0000256" key="2">
    <source>
        <dbReference type="ARBA" id="ARBA00022723"/>
    </source>
</evidence>
<accession>A0A382VP64</accession>
<organism evidence="6">
    <name type="scientific">marine metagenome</name>
    <dbReference type="NCBI Taxonomy" id="408172"/>
    <lineage>
        <taxon>unclassified sequences</taxon>
        <taxon>metagenomes</taxon>
        <taxon>ecological metagenomes</taxon>
    </lineage>
</organism>
<dbReference type="AlphaFoldDB" id="A0A382VP64"/>
<dbReference type="InterPro" id="IPR050738">
    <property type="entry name" value="Sulfatase"/>
</dbReference>
<dbReference type="SUPFAM" id="SSF53649">
    <property type="entry name" value="Alkaline phosphatase-like"/>
    <property type="match status" value="1"/>
</dbReference>
<dbReference type="GO" id="GO:0046872">
    <property type="term" value="F:metal ion binding"/>
    <property type="evidence" value="ECO:0007669"/>
    <property type="project" value="UniProtKB-KW"/>
</dbReference>
<dbReference type="Pfam" id="PF00884">
    <property type="entry name" value="Sulfatase"/>
    <property type="match status" value="1"/>
</dbReference>
<evidence type="ECO:0000256" key="1">
    <source>
        <dbReference type="ARBA" id="ARBA00008779"/>
    </source>
</evidence>
<evidence type="ECO:0000256" key="4">
    <source>
        <dbReference type="ARBA" id="ARBA00022837"/>
    </source>
</evidence>
<proteinExistence type="inferred from homology"/>
<feature type="domain" description="Sulfatase N-terminal" evidence="5">
    <location>
        <begin position="12"/>
        <end position="215"/>
    </location>
</feature>
<feature type="non-terminal residue" evidence="6">
    <location>
        <position position="243"/>
    </location>
</feature>
<dbReference type="Gene3D" id="3.40.720.10">
    <property type="entry name" value="Alkaline Phosphatase, subunit A"/>
    <property type="match status" value="1"/>
</dbReference>
<dbReference type="InterPro" id="IPR024607">
    <property type="entry name" value="Sulfatase_CS"/>
</dbReference>
<comment type="similarity">
    <text evidence="1">Belongs to the sulfatase family.</text>
</comment>
<evidence type="ECO:0000259" key="5">
    <source>
        <dbReference type="Pfam" id="PF00884"/>
    </source>
</evidence>
<dbReference type="PANTHER" id="PTHR42693:SF33">
    <property type="entry name" value="ARYLSULFATASE"/>
    <property type="match status" value="1"/>
</dbReference>
<dbReference type="PANTHER" id="PTHR42693">
    <property type="entry name" value="ARYLSULFATASE FAMILY MEMBER"/>
    <property type="match status" value="1"/>
</dbReference>
<keyword evidence="3" id="KW-0378">Hydrolase</keyword>
<keyword evidence="2" id="KW-0479">Metal-binding</keyword>
<dbReference type="EMBL" id="UINC01153518">
    <property type="protein sequence ID" value="SVD48283.1"/>
    <property type="molecule type" value="Genomic_DNA"/>
</dbReference>
<gene>
    <name evidence="6" type="ORF">METZ01_LOCUS401137</name>
</gene>
<dbReference type="PROSITE" id="PS00149">
    <property type="entry name" value="SULFATASE_2"/>
    <property type="match status" value="1"/>
</dbReference>
<dbReference type="GO" id="GO:0004065">
    <property type="term" value="F:arylsulfatase activity"/>
    <property type="evidence" value="ECO:0007669"/>
    <property type="project" value="TreeGrafter"/>
</dbReference>
<dbReference type="InterPro" id="IPR017850">
    <property type="entry name" value="Alkaline_phosphatase_core_sf"/>
</dbReference>